<dbReference type="AlphaFoldDB" id="A0A1X1A5X1"/>
<evidence type="ECO:0000313" key="1">
    <source>
        <dbReference type="EMBL" id="ORL58835.1"/>
    </source>
</evidence>
<gene>
    <name evidence="1" type="ORF">B7H17_25260</name>
</gene>
<name>A0A1X1A5X1_PSEPU</name>
<organism evidence="1 2">
    <name type="scientific">Pseudomonas putida</name>
    <name type="common">Arthrobacter siderocapsulatus</name>
    <dbReference type="NCBI Taxonomy" id="303"/>
    <lineage>
        <taxon>Bacteria</taxon>
        <taxon>Pseudomonadati</taxon>
        <taxon>Pseudomonadota</taxon>
        <taxon>Gammaproteobacteria</taxon>
        <taxon>Pseudomonadales</taxon>
        <taxon>Pseudomonadaceae</taxon>
        <taxon>Pseudomonas</taxon>
    </lineage>
</organism>
<dbReference type="Proteomes" id="UP000193675">
    <property type="component" value="Unassembled WGS sequence"/>
</dbReference>
<dbReference type="EMBL" id="NBWC01000049">
    <property type="protein sequence ID" value="ORL58835.1"/>
    <property type="molecule type" value="Genomic_DNA"/>
</dbReference>
<accession>A0A1X1A5X1</accession>
<dbReference type="RefSeq" id="WP_084850956.1">
    <property type="nucleotide sequence ID" value="NZ_CP143525.1"/>
</dbReference>
<dbReference type="Pfam" id="PF08808">
    <property type="entry name" value="RES"/>
    <property type="match status" value="1"/>
</dbReference>
<reference evidence="1 2" key="1">
    <citation type="submission" date="2017-04" db="EMBL/GenBank/DDBJ databases">
        <title>Presence of VIM-2 positive Pseudomonas species in chickens and their surrounding environment.</title>
        <authorList>
            <person name="Zhang R."/>
        </authorList>
    </citation>
    <scope>NUCLEOTIDE SEQUENCE [LARGE SCALE GENOMIC DNA]</scope>
    <source>
        <strain evidence="1 2">DZ-C18</strain>
    </source>
</reference>
<comment type="caution">
    <text evidence="1">The sequence shown here is derived from an EMBL/GenBank/DDBJ whole genome shotgun (WGS) entry which is preliminary data.</text>
</comment>
<protein>
    <submittedName>
        <fullName evidence="1">Uncharacterized protein</fullName>
    </submittedName>
</protein>
<dbReference type="InterPro" id="IPR014914">
    <property type="entry name" value="RES_dom"/>
</dbReference>
<evidence type="ECO:0000313" key="2">
    <source>
        <dbReference type="Proteomes" id="UP000193675"/>
    </source>
</evidence>
<dbReference type="SMART" id="SM00953">
    <property type="entry name" value="RES"/>
    <property type="match status" value="1"/>
</dbReference>
<sequence length="216" mass="23932">MAEKEPRPVPAPGEGLRLRFTTIEPGRIFHRLHPGAYHATAFNDTANGNGRFSPIRNLAGEIIPTIYGAETLHCAAMETIFRDLAFLPAPRHIDMSRFDGHQHSQVKVEKPLKLVDLTSKSLTALGLMRRDLIDTDGSRYGYTQKWAEAIHALAPDAQGLAWVSRHDDTAQVIVLFGDRVEPNSLNLVGQSVPLQEDSTWDSLLDLLEILDADASF</sequence>
<proteinExistence type="predicted"/>